<evidence type="ECO:0000313" key="4">
    <source>
        <dbReference type="Proteomes" id="UP000478052"/>
    </source>
</evidence>
<name>A0A6G0VUU4_APHCR</name>
<dbReference type="Pfam" id="PF21787">
    <property type="entry name" value="TNP-like_RNaseH_N"/>
    <property type="match status" value="1"/>
</dbReference>
<evidence type="ECO:0000259" key="1">
    <source>
        <dbReference type="Pfam" id="PF21787"/>
    </source>
</evidence>
<organism evidence="3 4">
    <name type="scientific">Aphis craccivora</name>
    <name type="common">Cowpea aphid</name>
    <dbReference type="NCBI Taxonomy" id="307492"/>
    <lineage>
        <taxon>Eukaryota</taxon>
        <taxon>Metazoa</taxon>
        <taxon>Ecdysozoa</taxon>
        <taxon>Arthropoda</taxon>
        <taxon>Hexapoda</taxon>
        <taxon>Insecta</taxon>
        <taxon>Pterygota</taxon>
        <taxon>Neoptera</taxon>
        <taxon>Paraneoptera</taxon>
        <taxon>Hemiptera</taxon>
        <taxon>Sternorrhyncha</taxon>
        <taxon>Aphidomorpha</taxon>
        <taxon>Aphidoidea</taxon>
        <taxon>Aphididae</taxon>
        <taxon>Aphidini</taxon>
        <taxon>Aphis</taxon>
        <taxon>Aphis</taxon>
    </lineage>
</organism>
<dbReference type="EMBL" id="VUJU01011498">
    <property type="protein sequence ID" value="KAF0710867.1"/>
    <property type="molecule type" value="Genomic_DNA"/>
</dbReference>
<proteinExistence type="predicted"/>
<keyword evidence="4" id="KW-1185">Reference proteome</keyword>
<dbReference type="PANTHER" id="PTHR47577:SF2">
    <property type="entry name" value="THAP DOMAIN CONTAINING 9"/>
    <property type="match status" value="1"/>
</dbReference>
<dbReference type="PANTHER" id="PTHR47577">
    <property type="entry name" value="THAP DOMAIN-CONTAINING PROTEIN 6"/>
    <property type="match status" value="1"/>
</dbReference>
<sequence length="380" mass="43421">RKTFGNCLPHPSTLIKWYGVINGKQGFLAETLKAVKNKVQIMASKNETLFCGLMMDEMSIKKDVHFNGVHNIGYVNMQWCIYRGGPGVWTPQRKKCRFILLHDALPMASDILVFMLVALNSNWKIPVAYFLINVVKSLTFDGAAPNLSMARKLGADLEAQTYFLHPVTNDKIYIMFDAAHMIKLCGNTLGNHTVIHNKNGLKIKWQFFKELVCLQEKTGLHFRTNIRCRHIQYFKEKMKVSLAVSILSSCNADALTYCSMSLKLPEFENCKGTIEFCRNMNYIFDLNTRNFLSKSPYKRPLSQKNIEHCNNFSISYLSSLKDKDHVPITKSIRKTGFNGLIICLKSVKQLSIDLVLSGKMKFILTYKLSQDQLELLFSTV</sequence>
<dbReference type="InterPro" id="IPR048365">
    <property type="entry name" value="TNP-like_RNaseH_N"/>
</dbReference>
<feature type="domain" description="Transposable element P transposase-like GTP-binding insertion" evidence="2">
    <location>
        <begin position="179"/>
        <end position="300"/>
    </location>
</feature>
<dbReference type="AlphaFoldDB" id="A0A6G0VUU4"/>
<accession>A0A6G0VUU4</accession>
<evidence type="ECO:0000313" key="3">
    <source>
        <dbReference type="EMBL" id="KAF0710867.1"/>
    </source>
</evidence>
<dbReference type="InterPro" id="IPR048366">
    <property type="entry name" value="TNP-like_GBD"/>
</dbReference>
<gene>
    <name evidence="3" type="ORF">FWK35_00033510</name>
</gene>
<feature type="non-terminal residue" evidence="3">
    <location>
        <position position="1"/>
    </location>
</feature>
<dbReference type="OrthoDB" id="6760869at2759"/>
<evidence type="ECO:0000259" key="2">
    <source>
        <dbReference type="Pfam" id="PF21788"/>
    </source>
</evidence>
<reference evidence="3 4" key="1">
    <citation type="submission" date="2019-08" db="EMBL/GenBank/DDBJ databases">
        <title>Whole genome of Aphis craccivora.</title>
        <authorList>
            <person name="Voronova N.V."/>
            <person name="Shulinski R.S."/>
            <person name="Bandarenka Y.V."/>
            <person name="Zhorov D.G."/>
            <person name="Warner D."/>
        </authorList>
    </citation>
    <scope>NUCLEOTIDE SEQUENCE [LARGE SCALE GENOMIC DNA]</scope>
    <source>
        <strain evidence="3">180601</strain>
        <tissue evidence="3">Whole Body</tissue>
    </source>
</reference>
<dbReference type="Proteomes" id="UP000478052">
    <property type="component" value="Unassembled WGS sequence"/>
</dbReference>
<dbReference type="Pfam" id="PF21788">
    <property type="entry name" value="TNP-like_GBD"/>
    <property type="match status" value="1"/>
</dbReference>
<feature type="domain" description="Transposable element P transposase-like RNase H" evidence="1">
    <location>
        <begin position="24"/>
        <end position="135"/>
    </location>
</feature>
<comment type="caution">
    <text evidence="3">The sequence shown here is derived from an EMBL/GenBank/DDBJ whole genome shotgun (WGS) entry which is preliminary data.</text>
</comment>
<protein>
    <submittedName>
        <fullName evidence="3">THAP-type domain-containing protein</fullName>
    </submittedName>
</protein>